<name>A0A1H6T7H9_9EURY</name>
<organism evidence="1 2">
    <name type="scientific">Halohasta litchfieldiae</name>
    <dbReference type="NCBI Taxonomy" id="1073996"/>
    <lineage>
        <taxon>Archaea</taxon>
        <taxon>Methanobacteriati</taxon>
        <taxon>Methanobacteriota</taxon>
        <taxon>Stenosarchaea group</taxon>
        <taxon>Halobacteria</taxon>
        <taxon>Halobacteriales</taxon>
        <taxon>Haloferacaceae</taxon>
        <taxon>Halohasta</taxon>
    </lineage>
</organism>
<dbReference type="Proteomes" id="UP000198888">
    <property type="component" value="Unassembled WGS sequence"/>
</dbReference>
<dbReference type="EMBL" id="FNYR01000006">
    <property type="protein sequence ID" value="SEI72240.1"/>
    <property type="molecule type" value="Genomic_DNA"/>
</dbReference>
<dbReference type="InterPro" id="IPR007003">
    <property type="entry name" value="DUF655"/>
</dbReference>
<dbReference type="Gene3D" id="1.10.150.280">
    <property type="entry name" value="AF1531-like domain"/>
    <property type="match status" value="1"/>
</dbReference>
<dbReference type="STRING" id="1073996.SAMN05444271_106113"/>
<dbReference type="GeneID" id="35001015"/>
<sequence>MSNSENGTGDDDESTTHAVVLDYLPHGRSDDNRPQYQKNPVAYALTEDSFDLFELTLTDEADINIVDRVAVDPLDDEQIDTLQQIEFDDLTSSAQSELEYAIEAIIDADEGRFVDFYNEAQPITLRLHQLNLLPGIGKKLRNKILDTRKRGPFESFEELSERVGGLHRPKEVLIERIEEEIRDEDLKYKIFARSE</sequence>
<accession>A0A2H4PY31</accession>
<keyword evidence="2" id="KW-1185">Reference proteome</keyword>
<dbReference type="OrthoDB" id="7902at2157"/>
<evidence type="ECO:0000313" key="2">
    <source>
        <dbReference type="Proteomes" id="UP000198888"/>
    </source>
</evidence>
<proteinExistence type="predicted"/>
<dbReference type="Pfam" id="PF04919">
    <property type="entry name" value="DUF655"/>
    <property type="match status" value="1"/>
</dbReference>
<dbReference type="PANTHER" id="PTHR40734:SF1">
    <property type="entry name" value="DNA-BINDING PROTEIN"/>
    <property type="match status" value="1"/>
</dbReference>
<protein>
    <submittedName>
        <fullName evidence="1">Putative nucleotide binding protein</fullName>
    </submittedName>
</protein>
<gene>
    <name evidence="1" type="ORF">SAMN05444271_106113</name>
</gene>
<dbReference type="AlphaFoldDB" id="A0A1H6T7H9"/>
<dbReference type="PANTHER" id="PTHR40734">
    <property type="entry name" value="TRNA-SPECIFIC ADENOSINE DEAMINASE-RELATED"/>
    <property type="match status" value="1"/>
</dbReference>
<dbReference type="RefSeq" id="WP_089671563.1">
    <property type="nucleotide sequence ID" value="NZ_CP024845.1"/>
</dbReference>
<dbReference type="InterPro" id="IPR012340">
    <property type="entry name" value="NA-bd_OB-fold"/>
</dbReference>
<dbReference type="KEGG" id="hae:halTADL_0183"/>
<reference evidence="1 2" key="1">
    <citation type="submission" date="2016-10" db="EMBL/GenBank/DDBJ databases">
        <authorList>
            <person name="de Groot N.N."/>
        </authorList>
    </citation>
    <scope>NUCLEOTIDE SEQUENCE [LARGE SCALE GENOMIC DNA]</scope>
    <source>
        <strain evidence="1 2">DSM 22187</strain>
    </source>
</reference>
<accession>A0A1H6T7H9</accession>
<dbReference type="SUPFAM" id="SSF160975">
    <property type="entry name" value="AF1531-like"/>
    <property type="match status" value="1"/>
</dbReference>
<dbReference type="Gene3D" id="2.40.50.140">
    <property type="entry name" value="Nucleic acid-binding proteins"/>
    <property type="match status" value="1"/>
</dbReference>
<evidence type="ECO:0000313" key="1">
    <source>
        <dbReference type="EMBL" id="SEI72240.1"/>
    </source>
</evidence>